<organism evidence="1 2">
    <name type="scientific">Sandaracinus amylolyticus</name>
    <dbReference type="NCBI Taxonomy" id="927083"/>
    <lineage>
        <taxon>Bacteria</taxon>
        <taxon>Pseudomonadati</taxon>
        <taxon>Myxococcota</taxon>
        <taxon>Polyangia</taxon>
        <taxon>Polyangiales</taxon>
        <taxon>Sandaracinaceae</taxon>
        <taxon>Sandaracinus</taxon>
    </lineage>
</organism>
<gene>
    <name evidence="1" type="ORF">DB32_008314</name>
</gene>
<dbReference type="Proteomes" id="UP000034883">
    <property type="component" value="Chromosome"/>
</dbReference>
<dbReference type="EMBL" id="CP011125">
    <property type="protein sequence ID" value="AKF11165.1"/>
    <property type="molecule type" value="Genomic_DNA"/>
</dbReference>
<protein>
    <recommendedName>
        <fullName evidence="3">Lipoprotein</fullName>
    </recommendedName>
</protein>
<name>A0A0F6WA12_9BACT</name>
<dbReference type="PROSITE" id="PS51257">
    <property type="entry name" value="PROKAR_LIPOPROTEIN"/>
    <property type="match status" value="1"/>
</dbReference>
<sequence>MARMRWGLAMFVIAAVSACGARSPYRVLPRNVRASVERDFPDCRGREVRGVDLGGSRYQVVACGLDVVYACAADRRRDCQMEGTGVVAVSGGGEVPAAYAQPQPQPVQVLQTTPTQTAEPAPAQPSREQVEQVIRTWLDTQRATILGCTQTQAALVEVQWTAEGAPTIALGGEMHGSPGETCVVQRLAGVQFQNVGTAGELRHVIQ</sequence>
<evidence type="ECO:0000313" key="1">
    <source>
        <dbReference type="EMBL" id="AKF11165.1"/>
    </source>
</evidence>
<dbReference type="RefSeq" id="WP_053238061.1">
    <property type="nucleotide sequence ID" value="NZ_CP011125.1"/>
</dbReference>
<dbReference type="STRING" id="927083.DB32_008314"/>
<keyword evidence="2" id="KW-1185">Reference proteome</keyword>
<proteinExistence type="predicted"/>
<evidence type="ECO:0008006" key="3">
    <source>
        <dbReference type="Google" id="ProtNLM"/>
    </source>
</evidence>
<evidence type="ECO:0000313" key="2">
    <source>
        <dbReference type="Proteomes" id="UP000034883"/>
    </source>
</evidence>
<dbReference type="KEGG" id="samy:DB32_008314"/>
<dbReference type="AlphaFoldDB" id="A0A0F6WA12"/>
<accession>A0A0F6WA12</accession>
<reference evidence="1 2" key="1">
    <citation type="submission" date="2015-03" db="EMBL/GenBank/DDBJ databases">
        <title>Genome assembly of Sandaracinus amylolyticus DSM 53668.</title>
        <authorList>
            <person name="Sharma G."/>
            <person name="Subramanian S."/>
        </authorList>
    </citation>
    <scope>NUCLEOTIDE SEQUENCE [LARGE SCALE GENOMIC DNA]</scope>
    <source>
        <strain evidence="1 2">DSM 53668</strain>
    </source>
</reference>